<feature type="compositionally biased region" description="Basic and acidic residues" evidence="1">
    <location>
        <begin position="262"/>
        <end position="287"/>
    </location>
</feature>
<feature type="compositionally biased region" description="Basic residues" evidence="1">
    <location>
        <begin position="97"/>
        <end position="117"/>
    </location>
</feature>
<reference evidence="2" key="1">
    <citation type="submission" date="2020-02" db="EMBL/GenBank/DDBJ databases">
        <authorList>
            <person name="Meier V. D."/>
        </authorList>
    </citation>
    <scope>NUCLEOTIDE SEQUENCE</scope>
    <source>
        <strain evidence="2">AVDCRST_MAG85</strain>
    </source>
</reference>
<feature type="compositionally biased region" description="Basic and acidic residues" evidence="1">
    <location>
        <begin position="162"/>
        <end position="171"/>
    </location>
</feature>
<feature type="region of interest" description="Disordered" evidence="1">
    <location>
        <begin position="446"/>
        <end position="491"/>
    </location>
</feature>
<feature type="compositionally biased region" description="Basic residues" evidence="1">
    <location>
        <begin position="223"/>
        <end position="241"/>
    </location>
</feature>
<protein>
    <submittedName>
        <fullName evidence="2">Uncharacterized protein</fullName>
    </submittedName>
</protein>
<feature type="compositionally biased region" description="Basic and acidic residues" evidence="1">
    <location>
        <begin position="465"/>
        <end position="485"/>
    </location>
</feature>
<feature type="region of interest" description="Disordered" evidence="1">
    <location>
        <begin position="209"/>
        <end position="287"/>
    </location>
</feature>
<feature type="compositionally biased region" description="Low complexity" evidence="1">
    <location>
        <begin position="39"/>
        <end position="53"/>
    </location>
</feature>
<evidence type="ECO:0000313" key="2">
    <source>
        <dbReference type="EMBL" id="CAA9486235.1"/>
    </source>
</evidence>
<accession>A0A6J4RZR5</accession>
<dbReference type="EMBL" id="CADCVT010000108">
    <property type="protein sequence ID" value="CAA9486235.1"/>
    <property type="molecule type" value="Genomic_DNA"/>
</dbReference>
<name>A0A6J4RZR5_9ACTN</name>
<evidence type="ECO:0000256" key="1">
    <source>
        <dbReference type="SAM" id="MobiDB-lite"/>
    </source>
</evidence>
<gene>
    <name evidence="2" type="ORF">AVDCRST_MAG85-958</name>
</gene>
<feature type="region of interest" description="Disordered" evidence="1">
    <location>
        <begin position="1"/>
        <end position="196"/>
    </location>
</feature>
<proteinExistence type="predicted"/>
<organism evidence="2">
    <name type="scientific">uncultured Solirubrobacteraceae bacterium</name>
    <dbReference type="NCBI Taxonomy" id="1162706"/>
    <lineage>
        <taxon>Bacteria</taxon>
        <taxon>Bacillati</taxon>
        <taxon>Actinomycetota</taxon>
        <taxon>Thermoleophilia</taxon>
        <taxon>Solirubrobacterales</taxon>
        <taxon>Solirubrobacteraceae</taxon>
        <taxon>environmental samples</taxon>
    </lineage>
</organism>
<dbReference type="AlphaFoldDB" id="A0A6J4RZR5"/>
<feature type="compositionally biased region" description="Basic residues" evidence="1">
    <location>
        <begin position="400"/>
        <end position="416"/>
    </location>
</feature>
<feature type="compositionally biased region" description="Basic and acidic residues" evidence="1">
    <location>
        <begin position="446"/>
        <end position="458"/>
    </location>
</feature>
<feature type="compositionally biased region" description="Basic and acidic residues" evidence="1">
    <location>
        <begin position="56"/>
        <end position="84"/>
    </location>
</feature>
<feature type="non-terminal residue" evidence="2">
    <location>
        <position position="491"/>
    </location>
</feature>
<feature type="non-terminal residue" evidence="2">
    <location>
        <position position="1"/>
    </location>
</feature>
<feature type="region of interest" description="Disordered" evidence="1">
    <location>
        <begin position="368"/>
        <end position="434"/>
    </location>
</feature>
<sequence length="491" mass="55612">VAVVRTRDRARLRPARQLREVGDDEDARRHHPDDRDPARQQGRLQRLARGARAQGRRLDLRGQRPRDEAQDLLRRRGQLRDRHASGRHRPQPQLRRQLGRSRRGHPRPRRHVPRRRAVAGAGGPERPRARLEPPGGHAHHEPHLRQPPAAPAGARLHGPAGRRADVPRARPGDGGAQQVREPPVLQPVRHVRHDRGLDVLRDGRLRVHVRDRAGRVPPAVQQGRHRRVPRPRRGGGRRLGRQPRGVLRDPPGDGRPGAALAPDRHRSGGLEAQAHEDDPERDRTGHRPERPALAAAQVHGHADERADGAEGRHVHLEREPVDASVGAGHVRAPAERAAAAPEHPAVEPARLPAAEPELDLVRDHLVHRQQHRLRQRPHDGPRRVGQRRRRLGRPGVQERRHGRLVRGVRRQRRGRDRRGSGGGHLRGARHQLGRVGRLGRLEELRHVRAADARQPAERSRRRGVHDHLRHEEQAGQGRPREDGRHRQPLRL</sequence>
<feature type="compositionally biased region" description="Basic and acidic residues" evidence="1">
    <location>
        <begin position="1"/>
        <end position="38"/>
    </location>
</feature>